<evidence type="ECO:0000313" key="11">
    <source>
        <dbReference type="EMBL" id="EHB09278.1"/>
    </source>
</evidence>
<gene>
    <name evidence="11" type="ORF">GW7_10791</name>
</gene>
<comment type="similarity">
    <text evidence="2 10">Belongs to the glycosyltransferase 31 family.</text>
</comment>
<dbReference type="Gene3D" id="3.90.550.50">
    <property type="match status" value="1"/>
</dbReference>
<comment type="subcellular location">
    <subcellularLocation>
        <location evidence="1 10">Golgi apparatus membrane</location>
        <topology evidence="1 10">Single-pass type II membrane protein</topology>
    </subcellularLocation>
</comment>
<dbReference type="InParanoid" id="G5BJ17"/>
<evidence type="ECO:0000256" key="9">
    <source>
        <dbReference type="ARBA" id="ARBA00023136"/>
    </source>
</evidence>
<keyword evidence="7" id="KW-1133">Transmembrane helix</keyword>
<keyword evidence="3 10" id="KW-0328">Glycosyltransferase</keyword>
<dbReference type="Pfam" id="PF01762">
    <property type="entry name" value="Galactosyl_T"/>
    <property type="match status" value="1"/>
</dbReference>
<proteinExistence type="inferred from homology"/>
<dbReference type="AlphaFoldDB" id="G5BJ17"/>
<evidence type="ECO:0000256" key="7">
    <source>
        <dbReference type="ARBA" id="ARBA00022989"/>
    </source>
</evidence>
<evidence type="ECO:0000256" key="1">
    <source>
        <dbReference type="ARBA" id="ARBA00004323"/>
    </source>
</evidence>
<dbReference type="PANTHER" id="PTHR11214">
    <property type="entry name" value="BETA-1,3-N-ACETYLGLUCOSAMINYLTRANSFERASE"/>
    <property type="match status" value="1"/>
</dbReference>
<keyword evidence="9" id="KW-0472">Membrane</keyword>
<dbReference type="InterPro" id="IPR002659">
    <property type="entry name" value="Glyco_trans_31"/>
</dbReference>
<keyword evidence="4 11" id="KW-0808">Transferase</keyword>
<evidence type="ECO:0000313" key="12">
    <source>
        <dbReference type="Proteomes" id="UP000006813"/>
    </source>
</evidence>
<dbReference type="GO" id="GO:0006493">
    <property type="term" value="P:protein O-linked glycosylation"/>
    <property type="evidence" value="ECO:0007669"/>
    <property type="project" value="TreeGrafter"/>
</dbReference>
<reference evidence="11 12" key="1">
    <citation type="journal article" date="2011" name="Nature">
        <title>Genome sequencing reveals insights into physiology and longevity of the naked mole rat.</title>
        <authorList>
            <person name="Kim E.B."/>
            <person name="Fang X."/>
            <person name="Fushan A.A."/>
            <person name="Huang Z."/>
            <person name="Lobanov A.V."/>
            <person name="Han L."/>
            <person name="Marino S.M."/>
            <person name="Sun X."/>
            <person name="Turanov A.A."/>
            <person name="Yang P."/>
            <person name="Yim S.H."/>
            <person name="Zhao X."/>
            <person name="Kasaikina M.V."/>
            <person name="Stoletzki N."/>
            <person name="Peng C."/>
            <person name="Polak P."/>
            <person name="Xiong Z."/>
            <person name="Kiezun A."/>
            <person name="Zhu Y."/>
            <person name="Chen Y."/>
            <person name="Kryukov G.V."/>
            <person name="Zhang Q."/>
            <person name="Peshkin L."/>
            <person name="Yang L."/>
            <person name="Bronson R.T."/>
            <person name="Buffenstein R."/>
            <person name="Wang B."/>
            <person name="Han C."/>
            <person name="Li Q."/>
            <person name="Chen L."/>
            <person name="Zhao W."/>
            <person name="Sunyaev S.R."/>
            <person name="Park T.J."/>
            <person name="Zhang G."/>
            <person name="Wang J."/>
            <person name="Gladyshev V.N."/>
        </authorList>
    </citation>
    <scope>NUCLEOTIDE SEQUENCE [LARGE SCALE GENOMIC DNA]</scope>
</reference>
<evidence type="ECO:0000256" key="3">
    <source>
        <dbReference type="ARBA" id="ARBA00022676"/>
    </source>
</evidence>
<dbReference type="EC" id="2.4.1.-" evidence="10"/>
<evidence type="ECO:0000256" key="2">
    <source>
        <dbReference type="ARBA" id="ARBA00008661"/>
    </source>
</evidence>
<dbReference type="PANTHER" id="PTHR11214:SF25">
    <property type="entry name" value="N-ACETYLLACTOSAMINIDE BETA-1,3-N-ACETYLGLUCOSAMINYLTRANSFERASE 2"/>
    <property type="match status" value="1"/>
</dbReference>
<organism evidence="11 12">
    <name type="scientific">Heterocephalus glaber</name>
    <name type="common">Naked mole rat</name>
    <dbReference type="NCBI Taxonomy" id="10181"/>
    <lineage>
        <taxon>Eukaryota</taxon>
        <taxon>Metazoa</taxon>
        <taxon>Chordata</taxon>
        <taxon>Craniata</taxon>
        <taxon>Vertebrata</taxon>
        <taxon>Euteleostomi</taxon>
        <taxon>Mammalia</taxon>
        <taxon>Eutheria</taxon>
        <taxon>Euarchontoglires</taxon>
        <taxon>Glires</taxon>
        <taxon>Rodentia</taxon>
        <taxon>Hystricomorpha</taxon>
        <taxon>Bathyergidae</taxon>
        <taxon>Heterocephalus</taxon>
    </lineage>
</organism>
<evidence type="ECO:0000256" key="10">
    <source>
        <dbReference type="RuleBase" id="RU363063"/>
    </source>
</evidence>
<name>G5BJ17_HETGA</name>
<evidence type="ECO:0000256" key="4">
    <source>
        <dbReference type="ARBA" id="ARBA00022679"/>
    </source>
</evidence>
<dbReference type="GO" id="GO:0008532">
    <property type="term" value="F:N-acetyllactosaminide beta-1,3-N-acetylglucosaminyltransferase activity"/>
    <property type="evidence" value="ECO:0007669"/>
    <property type="project" value="TreeGrafter"/>
</dbReference>
<dbReference type="OMA" id="ISEQEYP"/>
<dbReference type="EMBL" id="JH170546">
    <property type="protein sequence ID" value="EHB09278.1"/>
    <property type="molecule type" value="Genomic_DNA"/>
</dbReference>
<dbReference type="Proteomes" id="UP000006813">
    <property type="component" value="Unassembled WGS sequence"/>
</dbReference>
<evidence type="ECO:0000256" key="8">
    <source>
        <dbReference type="ARBA" id="ARBA00023034"/>
    </source>
</evidence>
<protein>
    <recommendedName>
        <fullName evidence="10">Hexosyltransferase</fullName>
        <ecNumber evidence="10">2.4.1.-</ecNumber>
    </recommendedName>
</protein>
<evidence type="ECO:0000256" key="5">
    <source>
        <dbReference type="ARBA" id="ARBA00022692"/>
    </source>
</evidence>
<keyword evidence="6" id="KW-0735">Signal-anchor</keyword>
<keyword evidence="5" id="KW-0812">Transmembrane</keyword>
<dbReference type="GO" id="GO:0030311">
    <property type="term" value="P:poly-N-acetyllactosamine biosynthetic process"/>
    <property type="evidence" value="ECO:0007669"/>
    <property type="project" value="TreeGrafter"/>
</dbReference>
<dbReference type="GO" id="GO:0000139">
    <property type="term" value="C:Golgi membrane"/>
    <property type="evidence" value="ECO:0007669"/>
    <property type="project" value="UniProtKB-SubCell"/>
</dbReference>
<keyword evidence="8 10" id="KW-0333">Golgi apparatus</keyword>
<evidence type="ECO:0000256" key="6">
    <source>
        <dbReference type="ARBA" id="ARBA00022968"/>
    </source>
</evidence>
<accession>G5BJ17</accession>
<sequence>MSTSCTVTDFIFKGDDDVFVNTHHILNYLNSLSKSKAEDLFIGDVIHNAGPHRDKKLKYYIPEVVYSGVYPVYAQGGGFLYSDHLALRLYNLSDRVHLYPIDDVYTGMCLQKLGLVPEKHKGFRTFDIEEKNWNNICSYVDLMLVHSTKPQEMIDIWSRLQSAHLKC</sequence>